<dbReference type="OrthoDB" id="5867228at2759"/>
<name>A0A1I7VFF3_LOALO</name>
<accession>A0A1I7VFF3</accession>
<evidence type="ECO:0000313" key="1">
    <source>
        <dbReference type="Proteomes" id="UP000095285"/>
    </source>
</evidence>
<proteinExistence type="predicted"/>
<dbReference type="WBParaSite" id="EN70_1959">
    <property type="protein sequence ID" value="EN70_1959"/>
    <property type="gene ID" value="EN70_1959"/>
</dbReference>
<gene>
    <name evidence="2" type="primary">LOAG_16068</name>
</gene>
<dbReference type="Proteomes" id="UP000095285">
    <property type="component" value="Unassembled WGS sequence"/>
</dbReference>
<organism evidence="1 2">
    <name type="scientific">Loa loa</name>
    <name type="common">Eye worm</name>
    <name type="synonym">Filaria loa</name>
    <dbReference type="NCBI Taxonomy" id="7209"/>
    <lineage>
        <taxon>Eukaryota</taxon>
        <taxon>Metazoa</taxon>
        <taxon>Ecdysozoa</taxon>
        <taxon>Nematoda</taxon>
        <taxon>Chromadorea</taxon>
        <taxon>Rhabditida</taxon>
        <taxon>Spirurina</taxon>
        <taxon>Spiruromorpha</taxon>
        <taxon>Filarioidea</taxon>
        <taxon>Onchocercidae</taxon>
        <taxon>Loa</taxon>
    </lineage>
</organism>
<reference evidence="2" key="2">
    <citation type="submission" date="2016-11" db="UniProtKB">
        <authorList>
            <consortium name="WormBaseParasite"/>
        </authorList>
    </citation>
    <scope>IDENTIFICATION</scope>
</reference>
<reference evidence="1" key="1">
    <citation type="submission" date="2012-04" db="EMBL/GenBank/DDBJ databases">
        <title>The Genome Sequence of Loa loa.</title>
        <authorList>
            <consortium name="The Broad Institute Genome Sequencing Platform"/>
            <consortium name="Broad Institute Genome Sequencing Center for Infectious Disease"/>
            <person name="Nutman T.B."/>
            <person name="Fink D.L."/>
            <person name="Russ C."/>
            <person name="Young S."/>
            <person name="Zeng Q."/>
            <person name="Gargeya S."/>
            <person name="Alvarado L."/>
            <person name="Berlin A."/>
            <person name="Chapman S.B."/>
            <person name="Chen Z."/>
            <person name="Freedman E."/>
            <person name="Gellesch M."/>
            <person name="Goldberg J."/>
            <person name="Griggs A."/>
            <person name="Gujja S."/>
            <person name="Heilman E.R."/>
            <person name="Heiman D."/>
            <person name="Howarth C."/>
            <person name="Mehta T."/>
            <person name="Neiman D."/>
            <person name="Pearson M."/>
            <person name="Roberts A."/>
            <person name="Saif S."/>
            <person name="Shea T."/>
            <person name="Shenoy N."/>
            <person name="Sisk P."/>
            <person name="Stolte C."/>
            <person name="Sykes S."/>
            <person name="White J."/>
            <person name="Yandava C."/>
            <person name="Haas B."/>
            <person name="Henn M.R."/>
            <person name="Nusbaum C."/>
            <person name="Birren B."/>
        </authorList>
    </citation>
    <scope>NUCLEOTIDE SEQUENCE [LARGE SCALE GENOMIC DNA]</scope>
</reference>
<sequence length="63" mass="6908">MELHCGCNFVNGANARQKRPDYKSPSYGRRKATLAGLEAFHTAVVEGLLAQYEQLLVTLPADS</sequence>
<evidence type="ECO:0000313" key="2">
    <source>
        <dbReference type="WBParaSite" id="EN70_1959"/>
    </source>
</evidence>
<dbReference type="AlphaFoldDB" id="A0A1I7VFF3"/>
<protein>
    <submittedName>
        <fullName evidence="2">Uncharacterized protein</fullName>
    </submittedName>
</protein>
<keyword evidence="1" id="KW-1185">Reference proteome</keyword>
<dbReference type="InParanoid" id="A0A1I7VFF3"/>